<keyword evidence="1" id="KW-0472">Membrane</keyword>
<sequence>MYRLRVPRRALLASVAATAVFPDSKPSIYSAPETQLLLQETHSPLEGYIAEARRQTMGTLATGHAHVQGAVDRWIGVEHAVESRVKSLLVPEEPLTPGILYVAVAALTGSVLARSHALPIRVALPPLLLCAASAHFLPKTSHNVATYAGELEERYAPRVKQFQDTGVAHTAMTWAMLAEATKEGREQVGRGTESLVGRVQERTGLKLRETLGWSEGAVGKAKEEVGKAVHAVEAKAGEAKKGIDAKIEQAKGTVDVKVEKAKEETHPKHVV</sequence>
<dbReference type="EMBL" id="KV417517">
    <property type="protein sequence ID" value="KZP25946.1"/>
    <property type="molecule type" value="Genomic_DNA"/>
</dbReference>
<comment type="function">
    <text evidence="1">Component of the MICOS complex, a large protein complex of the mitochondrial inner membrane that plays crucial roles in the maintenance of crista junctions, inner membrane architecture, and formation of contact sites to the outer membrane.</text>
</comment>
<dbReference type="GO" id="GO:0061617">
    <property type="term" value="C:MICOS complex"/>
    <property type="evidence" value="ECO:0007669"/>
    <property type="project" value="UniProtKB-UniRule"/>
</dbReference>
<dbReference type="GO" id="GO:0042407">
    <property type="term" value="P:cristae formation"/>
    <property type="evidence" value="ECO:0007669"/>
    <property type="project" value="InterPro"/>
</dbReference>
<protein>
    <recommendedName>
        <fullName evidence="1">MICOS complex subunit</fullName>
    </recommendedName>
</protein>
<gene>
    <name evidence="2" type="ORF">FIBSPDRAFT_820011</name>
</gene>
<evidence type="ECO:0000256" key="1">
    <source>
        <dbReference type="RuleBase" id="RU363021"/>
    </source>
</evidence>
<comment type="subcellular location">
    <subcellularLocation>
        <location evidence="1">Mitochondrion inner membrane</location>
    </subcellularLocation>
</comment>
<dbReference type="PANTHER" id="PTHR28268">
    <property type="entry name" value="MICOS SUBUNIT MIC26"/>
    <property type="match status" value="1"/>
</dbReference>
<evidence type="ECO:0000313" key="2">
    <source>
        <dbReference type="EMBL" id="KZP25946.1"/>
    </source>
</evidence>
<accession>A0A166PCG3</accession>
<keyword evidence="1" id="KW-0999">Mitochondrion inner membrane</keyword>
<dbReference type="STRING" id="436010.A0A166PCG3"/>
<dbReference type="OrthoDB" id="2399148at2759"/>
<name>A0A166PCG3_9AGAM</name>
<keyword evidence="1" id="KW-0496">Mitochondrion</keyword>
<comment type="subunit">
    <text evidence="1">Component of the mitochondrial contact site and cristae organizing system (MICOS) complex.</text>
</comment>
<dbReference type="Pfam" id="PF09769">
    <property type="entry name" value="ApoO"/>
    <property type="match status" value="1"/>
</dbReference>
<organism evidence="2">
    <name type="scientific">Athelia psychrophila</name>
    <dbReference type="NCBI Taxonomy" id="1759441"/>
    <lineage>
        <taxon>Eukaryota</taxon>
        <taxon>Fungi</taxon>
        <taxon>Dikarya</taxon>
        <taxon>Basidiomycota</taxon>
        <taxon>Agaricomycotina</taxon>
        <taxon>Agaricomycetes</taxon>
        <taxon>Agaricomycetidae</taxon>
        <taxon>Atheliales</taxon>
        <taxon>Atheliaceae</taxon>
        <taxon>Athelia</taxon>
    </lineage>
</organism>
<dbReference type="PANTHER" id="PTHR28268:SF1">
    <property type="entry name" value="MICOS SUBUNIT MIC26"/>
    <property type="match status" value="1"/>
</dbReference>
<proteinExistence type="predicted"/>
<dbReference type="InterPro" id="IPR019166">
    <property type="entry name" value="MIC26/MIC27"/>
</dbReference>
<dbReference type="AlphaFoldDB" id="A0A166PCG3"/>
<reference evidence="2" key="1">
    <citation type="journal article" date="2016" name="Mol. Biol. Evol.">
        <title>Comparative Genomics of Early-Diverging Mushroom-Forming Fungi Provides Insights into the Origins of Lignocellulose Decay Capabilities.</title>
        <authorList>
            <person name="Nagy L.G."/>
            <person name="Riley R."/>
            <person name="Tritt A."/>
            <person name="Adam C."/>
            <person name="Daum C."/>
            <person name="Floudas D."/>
            <person name="Sun H."/>
            <person name="Yadav J.S."/>
            <person name="Pangilinan J."/>
            <person name="Larsson K.H."/>
            <person name="Matsuura K."/>
            <person name="Barry K."/>
            <person name="Labutti K."/>
            <person name="Kuo R."/>
            <person name="Ohm R.A."/>
            <person name="Bhattacharya S.S."/>
            <person name="Shirouzu T."/>
            <person name="Yoshinaga Y."/>
            <person name="Martin F.M."/>
            <person name="Grigoriev I.V."/>
            <person name="Hibbett D.S."/>
        </authorList>
    </citation>
    <scope>NUCLEOTIDE SEQUENCE [LARGE SCALE GENOMIC DNA]</scope>
    <source>
        <strain evidence="2">CBS 109695</strain>
    </source>
</reference>
<dbReference type="GO" id="GO:0044284">
    <property type="term" value="C:mitochondrial crista junction"/>
    <property type="evidence" value="ECO:0007669"/>
    <property type="project" value="TreeGrafter"/>
</dbReference>
<dbReference type="InterPro" id="IPR033181">
    <property type="entry name" value="Mic26_fungi"/>
</dbReference>